<reference evidence="1" key="1">
    <citation type="submission" date="2021-06" db="EMBL/GenBank/DDBJ databases">
        <title>Parelaphostrongylus tenuis whole genome reference sequence.</title>
        <authorList>
            <person name="Garwood T.J."/>
            <person name="Larsen P.A."/>
            <person name="Fountain-Jones N.M."/>
            <person name="Garbe J.R."/>
            <person name="Macchietto M.G."/>
            <person name="Kania S.A."/>
            <person name="Gerhold R.W."/>
            <person name="Richards J.E."/>
            <person name="Wolf T.M."/>
        </authorList>
    </citation>
    <scope>NUCLEOTIDE SEQUENCE</scope>
    <source>
        <strain evidence="1">MNPRO001-30</strain>
        <tissue evidence="1">Meninges</tissue>
    </source>
</reference>
<dbReference type="Proteomes" id="UP001196413">
    <property type="component" value="Unassembled WGS sequence"/>
</dbReference>
<gene>
    <name evidence="1" type="ORF">KIN20_014000</name>
</gene>
<proteinExistence type="predicted"/>
<comment type="caution">
    <text evidence="1">The sequence shown here is derived from an EMBL/GenBank/DDBJ whole genome shotgun (WGS) entry which is preliminary data.</text>
</comment>
<dbReference type="AlphaFoldDB" id="A0AAD5QRI7"/>
<keyword evidence="2" id="KW-1185">Reference proteome</keyword>
<sequence length="126" mass="14509">MGHIHDGKNSEVEVNLFAQEHEASGRQTLEDRVGLFFTCQDLMRSIRELDDGLRNVQQFDFSSVNNRMNYKWSQVNSYVKGRDSKYVRAGRADLIVVVHSDPTNKLAENIINALQQTFKIRGIYCD</sequence>
<organism evidence="1 2">
    <name type="scientific">Parelaphostrongylus tenuis</name>
    <name type="common">Meningeal worm</name>
    <dbReference type="NCBI Taxonomy" id="148309"/>
    <lineage>
        <taxon>Eukaryota</taxon>
        <taxon>Metazoa</taxon>
        <taxon>Ecdysozoa</taxon>
        <taxon>Nematoda</taxon>
        <taxon>Chromadorea</taxon>
        <taxon>Rhabditida</taxon>
        <taxon>Rhabditina</taxon>
        <taxon>Rhabditomorpha</taxon>
        <taxon>Strongyloidea</taxon>
        <taxon>Metastrongylidae</taxon>
        <taxon>Parelaphostrongylus</taxon>
    </lineage>
</organism>
<dbReference type="EMBL" id="JAHQIW010002783">
    <property type="protein sequence ID" value="KAJ1356306.1"/>
    <property type="molecule type" value="Genomic_DNA"/>
</dbReference>
<evidence type="ECO:0000313" key="2">
    <source>
        <dbReference type="Proteomes" id="UP001196413"/>
    </source>
</evidence>
<protein>
    <submittedName>
        <fullName evidence="1">Uncharacterized protein</fullName>
    </submittedName>
</protein>
<accession>A0AAD5QRI7</accession>
<name>A0AAD5QRI7_PARTN</name>
<evidence type="ECO:0000313" key="1">
    <source>
        <dbReference type="EMBL" id="KAJ1356306.1"/>
    </source>
</evidence>